<feature type="chain" id="PRO_5045298635" evidence="8">
    <location>
        <begin position="27"/>
        <end position="80"/>
    </location>
</feature>
<sequence length="80" mass="8016">MRIRIALTATALAATAVMGTAGAAAANDPPPVSQTTNDSPGILSGDNILIPIHIPINVCGDSINVIGLLNPASDNTCTNH</sequence>
<proteinExistence type="predicted"/>
<evidence type="ECO:0000256" key="4">
    <source>
        <dbReference type="ARBA" id="ARBA00022729"/>
    </source>
</evidence>
<keyword evidence="2" id="KW-0134">Cell wall</keyword>
<evidence type="ECO:0000256" key="1">
    <source>
        <dbReference type="ARBA" id="ARBA00004191"/>
    </source>
</evidence>
<keyword evidence="4 8" id="KW-0732">Signal</keyword>
<dbReference type="EMBL" id="JBHSIZ010000036">
    <property type="protein sequence ID" value="MFC4960271.1"/>
    <property type="molecule type" value="Genomic_DNA"/>
</dbReference>
<evidence type="ECO:0000256" key="8">
    <source>
        <dbReference type="SAM" id="SignalP"/>
    </source>
</evidence>
<comment type="subcellular location">
    <subcellularLocation>
        <location evidence="1">Secreted</location>
        <location evidence="1">Cell wall</location>
    </subcellularLocation>
</comment>
<organism evidence="10 11">
    <name type="scientific">Streptomyces mauvecolor</name>
    <dbReference type="NCBI Taxonomy" id="58345"/>
    <lineage>
        <taxon>Bacteria</taxon>
        <taxon>Bacillati</taxon>
        <taxon>Actinomycetota</taxon>
        <taxon>Actinomycetes</taxon>
        <taxon>Kitasatosporales</taxon>
        <taxon>Streptomycetaceae</taxon>
        <taxon>Streptomyces</taxon>
    </lineage>
</organism>
<keyword evidence="5" id="KW-0130">Cell adhesion</keyword>
<feature type="domain" description="Chaplin" evidence="9">
    <location>
        <begin position="39"/>
        <end position="79"/>
    </location>
</feature>
<keyword evidence="11" id="KW-1185">Reference proteome</keyword>
<name>A0ABV9UX93_9ACTN</name>
<feature type="signal peptide" evidence="8">
    <location>
        <begin position="1"/>
        <end position="26"/>
    </location>
</feature>
<protein>
    <submittedName>
        <fullName evidence="10">Chaplin</fullName>
    </submittedName>
</protein>
<gene>
    <name evidence="10" type="ORF">ACFPFX_28635</name>
</gene>
<evidence type="ECO:0000313" key="11">
    <source>
        <dbReference type="Proteomes" id="UP001595834"/>
    </source>
</evidence>
<dbReference type="Pfam" id="PF03777">
    <property type="entry name" value="ChpA-C"/>
    <property type="match status" value="1"/>
</dbReference>
<dbReference type="PROSITE" id="PS51884">
    <property type="entry name" value="CHAPLIN"/>
    <property type="match status" value="1"/>
</dbReference>
<evidence type="ECO:0000259" key="9">
    <source>
        <dbReference type="PROSITE" id="PS51884"/>
    </source>
</evidence>
<dbReference type="InterPro" id="IPR005528">
    <property type="entry name" value="ChpA-H"/>
</dbReference>
<accession>A0ABV9UX93</accession>
<keyword evidence="6 7" id="KW-0034">Amyloid</keyword>
<dbReference type="Proteomes" id="UP001595834">
    <property type="component" value="Unassembled WGS sequence"/>
</dbReference>
<evidence type="ECO:0000256" key="6">
    <source>
        <dbReference type="ARBA" id="ARBA00023087"/>
    </source>
</evidence>
<evidence type="ECO:0000256" key="2">
    <source>
        <dbReference type="ARBA" id="ARBA00022512"/>
    </source>
</evidence>
<keyword evidence="3" id="KW-0964">Secreted</keyword>
<evidence type="ECO:0000256" key="3">
    <source>
        <dbReference type="ARBA" id="ARBA00022525"/>
    </source>
</evidence>
<evidence type="ECO:0000256" key="7">
    <source>
        <dbReference type="PROSITE-ProRule" id="PRU01232"/>
    </source>
</evidence>
<evidence type="ECO:0000256" key="5">
    <source>
        <dbReference type="ARBA" id="ARBA00022889"/>
    </source>
</evidence>
<evidence type="ECO:0000313" key="10">
    <source>
        <dbReference type="EMBL" id="MFC4960271.1"/>
    </source>
</evidence>
<reference evidence="11" key="1">
    <citation type="journal article" date="2019" name="Int. J. Syst. Evol. Microbiol.">
        <title>The Global Catalogue of Microorganisms (GCM) 10K type strain sequencing project: providing services to taxonomists for standard genome sequencing and annotation.</title>
        <authorList>
            <consortium name="The Broad Institute Genomics Platform"/>
            <consortium name="The Broad Institute Genome Sequencing Center for Infectious Disease"/>
            <person name="Wu L."/>
            <person name="Ma J."/>
        </authorList>
    </citation>
    <scope>NUCLEOTIDE SEQUENCE [LARGE SCALE GENOMIC DNA]</scope>
    <source>
        <strain evidence="11">CCM 7224</strain>
    </source>
</reference>
<dbReference type="RefSeq" id="WP_344373970.1">
    <property type="nucleotide sequence ID" value="NZ_BAAASQ010000008.1"/>
</dbReference>
<comment type="caution">
    <text evidence="10">The sequence shown here is derived from an EMBL/GenBank/DDBJ whole genome shotgun (WGS) entry which is preliminary data.</text>
</comment>